<keyword evidence="12" id="KW-0472">Membrane</keyword>
<dbReference type="InterPro" id="IPR050428">
    <property type="entry name" value="TCS_sensor_his_kinase"/>
</dbReference>
<gene>
    <name evidence="14" type="ORF">D9T17_05640</name>
</gene>
<evidence type="ECO:0000256" key="12">
    <source>
        <dbReference type="ARBA" id="ARBA00023136"/>
    </source>
</evidence>
<comment type="caution">
    <text evidence="14">The sequence shown here is derived from an EMBL/GenBank/DDBJ whole genome shotgun (WGS) entry which is preliminary data.</text>
</comment>
<dbReference type="InterPro" id="IPR036097">
    <property type="entry name" value="HisK_dim/P_sf"/>
</dbReference>
<dbReference type="Gene3D" id="3.30.565.10">
    <property type="entry name" value="Histidine kinase-like ATPase, C-terminal domain"/>
    <property type="match status" value="1"/>
</dbReference>
<keyword evidence="11" id="KW-0902">Two-component regulatory system</keyword>
<keyword evidence="5" id="KW-0808">Transferase</keyword>
<dbReference type="Proteomes" id="UP000275910">
    <property type="component" value="Unassembled WGS sequence"/>
</dbReference>
<dbReference type="Gene3D" id="1.10.287.130">
    <property type="match status" value="1"/>
</dbReference>
<keyword evidence="4" id="KW-0597">Phosphoprotein</keyword>
<dbReference type="Pfam" id="PF02518">
    <property type="entry name" value="HATPase_c"/>
    <property type="match status" value="1"/>
</dbReference>
<proteinExistence type="predicted"/>
<evidence type="ECO:0000256" key="3">
    <source>
        <dbReference type="ARBA" id="ARBA00012438"/>
    </source>
</evidence>
<dbReference type="EMBL" id="RCTY01000017">
    <property type="protein sequence ID" value="ROU08124.1"/>
    <property type="molecule type" value="Genomic_DNA"/>
</dbReference>
<organism evidence="14 15">
    <name type="scientific">Lysobacter enzymogenes</name>
    <dbReference type="NCBI Taxonomy" id="69"/>
    <lineage>
        <taxon>Bacteria</taxon>
        <taxon>Pseudomonadati</taxon>
        <taxon>Pseudomonadota</taxon>
        <taxon>Gammaproteobacteria</taxon>
        <taxon>Lysobacterales</taxon>
        <taxon>Lysobacteraceae</taxon>
        <taxon>Lysobacter</taxon>
    </lineage>
</organism>
<dbReference type="InterPro" id="IPR005467">
    <property type="entry name" value="His_kinase_dom"/>
</dbReference>
<dbReference type="GO" id="GO:0005886">
    <property type="term" value="C:plasma membrane"/>
    <property type="evidence" value="ECO:0007669"/>
    <property type="project" value="TreeGrafter"/>
</dbReference>
<evidence type="ECO:0000256" key="11">
    <source>
        <dbReference type="ARBA" id="ARBA00023012"/>
    </source>
</evidence>
<evidence type="ECO:0000259" key="13">
    <source>
        <dbReference type="PROSITE" id="PS50109"/>
    </source>
</evidence>
<dbReference type="GO" id="GO:0000155">
    <property type="term" value="F:phosphorelay sensor kinase activity"/>
    <property type="evidence" value="ECO:0007669"/>
    <property type="project" value="InterPro"/>
</dbReference>
<protein>
    <recommendedName>
        <fullName evidence="3">histidine kinase</fullName>
        <ecNumber evidence="3">2.7.13.3</ecNumber>
    </recommendedName>
</protein>
<keyword evidence="7" id="KW-0547">Nucleotide-binding</keyword>
<dbReference type="SMART" id="SM00387">
    <property type="entry name" value="HATPase_c"/>
    <property type="match status" value="1"/>
</dbReference>
<dbReference type="EC" id="2.7.13.3" evidence="3"/>
<feature type="domain" description="Histidine kinase" evidence="13">
    <location>
        <begin position="219"/>
        <end position="417"/>
    </location>
</feature>
<dbReference type="CDD" id="cd00075">
    <property type="entry name" value="HATPase"/>
    <property type="match status" value="1"/>
</dbReference>
<keyword evidence="8 14" id="KW-0418">Kinase</keyword>
<dbReference type="PANTHER" id="PTHR45436">
    <property type="entry name" value="SENSOR HISTIDINE KINASE YKOH"/>
    <property type="match status" value="1"/>
</dbReference>
<dbReference type="InterPro" id="IPR003594">
    <property type="entry name" value="HATPase_dom"/>
</dbReference>
<sequence length="417" mass="44567">MRPMPRARERLLRGLHLRLSAVWTLAWLLCVAALCAVAIATHARLAQLDLASSLRLRATAVYGLTWFDAQGRFHDETARKEPGLLDADADVWVIGNGEPAKVLLAPKRPRFDLADPFASADAALRDGPEGALEGRDRRGRPYLLQAKETYDERDRPVATILVLADPAARDAAQAAFVRRTLLIALGFALFGVLVGHWLSRRSLRPAIASFEQQERFLAAAAHELRTPVARLQALCETAHDGREPAAQVLGKVERVAAQTAGLVDKLLLLARLDASAAPASKQPVRLDLLVEAILPEDRQIEFHAAESVVNADVRLIQTAVRNLIENALVHSAGTGAAAPVAVAVEAGTVTVEDRGPGFPADLLARLHEPFVSGPGSPGSGLGLSIAQHVAQLHGGELRLSNRPGGGARAELILPGRA</sequence>
<dbReference type="Pfam" id="PF00512">
    <property type="entry name" value="HisKA"/>
    <property type="match status" value="1"/>
</dbReference>
<dbReference type="InterPro" id="IPR003661">
    <property type="entry name" value="HisK_dim/P_dom"/>
</dbReference>
<dbReference type="CDD" id="cd00082">
    <property type="entry name" value="HisKA"/>
    <property type="match status" value="1"/>
</dbReference>
<evidence type="ECO:0000313" key="15">
    <source>
        <dbReference type="Proteomes" id="UP000275910"/>
    </source>
</evidence>
<dbReference type="PRINTS" id="PR00344">
    <property type="entry name" value="BCTRLSENSOR"/>
</dbReference>
<evidence type="ECO:0000256" key="7">
    <source>
        <dbReference type="ARBA" id="ARBA00022741"/>
    </source>
</evidence>
<dbReference type="InterPro" id="IPR036890">
    <property type="entry name" value="HATPase_C_sf"/>
</dbReference>
<evidence type="ECO:0000313" key="14">
    <source>
        <dbReference type="EMBL" id="ROU08124.1"/>
    </source>
</evidence>
<evidence type="ECO:0000256" key="1">
    <source>
        <dbReference type="ARBA" id="ARBA00000085"/>
    </source>
</evidence>
<dbReference type="SMART" id="SM00388">
    <property type="entry name" value="HisKA"/>
    <property type="match status" value="1"/>
</dbReference>
<dbReference type="AlphaFoldDB" id="A0A3N2RL71"/>
<evidence type="ECO:0000256" key="6">
    <source>
        <dbReference type="ARBA" id="ARBA00022692"/>
    </source>
</evidence>
<evidence type="ECO:0000256" key="9">
    <source>
        <dbReference type="ARBA" id="ARBA00022840"/>
    </source>
</evidence>
<evidence type="ECO:0000256" key="4">
    <source>
        <dbReference type="ARBA" id="ARBA00022553"/>
    </source>
</evidence>
<dbReference type="GO" id="GO:0005524">
    <property type="term" value="F:ATP binding"/>
    <property type="evidence" value="ECO:0007669"/>
    <property type="project" value="UniProtKB-KW"/>
</dbReference>
<dbReference type="PROSITE" id="PS50109">
    <property type="entry name" value="HIS_KIN"/>
    <property type="match status" value="1"/>
</dbReference>
<accession>A0A3N2RL71</accession>
<dbReference type="SUPFAM" id="SSF55874">
    <property type="entry name" value="ATPase domain of HSP90 chaperone/DNA topoisomerase II/histidine kinase"/>
    <property type="match status" value="1"/>
</dbReference>
<name>A0A3N2RL71_LYSEN</name>
<dbReference type="PANTHER" id="PTHR45436:SF14">
    <property type="entry name" value="SENSOR PROTEIN QSEC"/>
    <property type="match status" value="1"/>
</dbReference>
<evidence type="ECO:0000256" key="2">
    <source>
        <dbReference type="ARBA" id="ARBA00004141"/>
    </source>
</evidence>
<evidence type="ECO:0000256" key="10">
    <source>
        <dbReference type="ARBA" id="ARBA00022989"/>
    </source>
</evidence>
<comment type="subcellular location">
    <subcellularLocation>
        <location evidence="2">Membrane</location>
        <topology evidence="2">Multi-pass membrane protein</topology>
    </subcellularLocation>
</comment>
<keyword evidence="9" id="KW-0067">ATP-binding</keyword>
<evidence type="ECO:0000256" key="8">
    <source>
        <dbReference type="ARBA" id="ARBA00022777"/>
    </source>
</evidence>
<keyword evidence="10" id="KW-1133">Transmembrane helix</keyword>
<reference evidence="14 15" key="1">
    <citation type="submission" date="2018-10" db="EMBL/GenBank/DDBJ databases">
        <title>The genome of Lysobacter enzymogenes OH11.</title>
        <authorList>
            <person name="Liu F."/>
            <person name="Zhao Y."/>
            <person name="Qian G."/>
            <person name="Chen Y."/>
            <person name="Xu H."/>
        </authorList>
    </citation>
    <scope>NUCLEOTIDE SEQUENCE [LARGE SCALE GENOMIC DNA]</scope>
    <source>
        <strain evidence="14 15">OH11</strain>
    </source>
</reference>
<comment type="catalytic activity">
    <reaction evidence="1">
        <text>ATP + protein L-histidine = ADP + protein N-phospho-L-histidine.</text>
        <dbReference type="EC" id="2.7.13.3"/>
    </reaction>
</comment>
<dbReference type="SUPFAM" id="SSF47384">
    <property type="entry name" value="Homodimeric domain of signal transducing histidine kinase"/>
    <property type="match status" value="1"/>
</dbReference>
<keyword evidence="6" id="KW-0812">Transmembrane</keyword>
<dbReference type="InterPro" id="IPR004358">
    <property type="entry name" value="Sig_transdc_His_kin-like_C"/>
</dbReference>
<evidence type="ECO:0000256" key="5">
    <source>
        <dbReference type="ARBA" id="ARBA00022679"/>
    </source>
</evidence>